<dbReference type="SUPFAM" id="SSF63829">
    <property type="entry name" value="Calcium-dependent phosphotriesterase"/>
    <property type="match status" value="2"/>
</dbReference>
<feature type="modified residue" description="4-aspartylphosphate" evidence="7">
    <location>
        <position position="1151"/>
    </location>
</feature>
<dbReference type="InterPro" id="IPR004358">
    <property type="entry name" value="Sig_transdc_His_kin-like_C"/>
</dbReference>
<dbReference type="SMART" id="SM00342">
    <property type="entry name" value="HTH_ARAC"/>
    <property type="match status" value="1"/>
</dbReference>
<evidence type="ECO:0000256" key="4">
    <source>
        <dbReference type="ARBA" id="ARBA00023015"/>
    </source>
</evidence>
<dbReference type="Pfam" id="PF07495">
    <property type="entry name" value="Y_Y_Y"/>
    <property type="match status" value="1"/>
</dbReference>
<dbReference type="PROSITE" id="PS00041">
    <property type="entry name" value="HTH_ARAC_FAMILY_1"/>
    <property type="match status" value="1"/>
</dbReference>
<dbReference type="InterPro" id="IPR015943">
    <property type="entry name" value="WD40/YVTN_repeat-like_dom_sf"/>
</dbReference>
<dbReference type="SMART" id="SM00448">
    <property type="entry name" value="REC"/>
    <property type="match status" value="1"/>
</dbReference>
<dbReference type="InterPro" id="IPR011006">
    <property type="entry name" value="CheY-like_superfamily"/>
</dbReference>
<dbReference type="Gene3D" id="3.40.50.2300">
    <property type="match status" value="1"/>
</dbReference>
<keyword evidence="13" id="KW-1185">Reference proteome</keyword>
<comment type="catalytic activity">
    <reaction evidence="1">
        <text>ATP + protein L-histidine = ADP + protein N-phospho-L-histidine.</text>
        <dbReference type="EC" id="2.7.13.3"/>
    </reaction>
</comment>
<dbReference type="Pfam" id="PF02518">
    <property type="entry name" value="HATPase_c"/>
    <property type="match status" value="1"/>
</dbReference>
<gene>
    <name evidence="12" type="ORF">FA047_04725</name>
</gene>
<keyword evidence="8" id="KW-1133">Transmembrane helix</keyword>
<dbReference type="InterPro" id="IPR001789">
    <property type="entry name" value="Sig_transdc_resp-reg_receiver"/>
</dbReference>
<dbReference type="PROSITE" id="PS01124">
    <property type="entry name" value="HTH_ARAC_FAMILY_2"/>
    <property type="match status" value="1"/>
</dbReference>
<evidence type="ECO:0000256" key="7">
    <source>
        <dbReference type="PROSITE-ProRule" id="PRU00169"/>
    </source>
</evidence>
<evidence type="ECO:0000256" key="6">
    <source>
        <dbReference type="ARBA" id="ARBA00023163"/>
    </source>
</evidence>
<name>A0A4U1CNA1_9SPHI</name>
<feature type="domain" description="HTH araC/xylS-type" evidence="9">
    <location>
        <begin position="1250"/>
        <end position="1349"/>
    </location>
</feature>
<dbReference type="InterPro" id="IPR003594">
    <property type="entry name" value="HATPase_dom"/>
</dbReference>
<dbReference type="EC" id="2.7.13.3" evidence="2"/>
<dbReference type="Pfam" id="PF12833">
    <property type="entry name" value="HTH_18"/>
    <property type="match status" value="1"/>
</dbReference>
<dbReference type="Gene3D" id="2.60.40.10">
    <property type="entry name" value="Immunoglobulins"/>
    <property type="match status" value="1"/>
</dbReference>
<dbReference type="InterPro" id="IPR013783">
    <property type="entry name" value="Ig-like_fold"/>
</dbReference>
<evidence type="ECO:0000256" key="3">
    <source>
        <dbReference type="ARBA" id="ARBA00022553"/>
    </source>
</evidence>
<evidence type="ECO:0000256" key="1">
    <source>
        <dbReference type="ARBA" id="ARBA00000085"/>
    </source>
</evidence>
<dbReference type="InterPro" id="IPR036097">
    <property type="entry name" value="HisK_dim/P_sf"/>
</dbReference>
<evidence type="ECO:0000256" key="8">
    <source>
        <dbReference type="SAM" id="Phobius"/>
    </source>
</evidence>
<evidence type="ECO:0000256" key="5">
    <source>
        <dbReference type="ARBA" id="ARBA00023125"/>
    </source>
</evidence>
<dbReference type="EMBL" id="SWBQ01000001">
    <property type="protein sequence ID" value="TKC09401.1"/>
    <property type="molecule type" value="Genomic_DNA"/>
</dbReference>
<dbReference type="Pfam" id="PF07494">
    <property type="entry name" value="Reg_prop"/>
    <property type="match status" value="4"/>
</dbReference>
<evidence type="ECO:0000313" key="12">
    <source>
        <dbReference type="EMBL" id="TKC09401.1"/>
    </source>
</evidence>
<dbReference type="PROSITE" id="PS50110">
    <property type="entry name" value="RESPONSE_REGULATORY"/>
    <property type="match status" value="1"/>
</dbReference>
<organism evidence="12 13">
    <name type="scientific">Pedobacter frigoris</name>
    <dbReference type="NCBI Taxonomy" id="2571272"/>
    <lineage>
        <taxon>Bacteria</taxon>
        <taxon>Pseudomonadati</taxon>
        <taxon>Bacteroidota</taxon>
        <taxon>Sphingobacteriia</taxon>
        <taxon>Sphingobacteriales</taxon>
        <taxon>Sphingobacteriaceae</taxon>
        <taxon>Pedobacter</taxon>
    </lineage>
</organism>
<dbReference type="InterPro" id="IPR003661">
    <property type="entry name" value="HisK_dim/P_dom"/>
</dbReference>
<evidence type="ECO:0000259" key="10">
    <source>
        <dbReference type="PROSITE" id="PS50109"/>
    </source>
</evidence>
<dbReference type="InterPro" id="IPR018060">
    <property type="entry name" value="HTH_AraC"/>
</dbReference>
<keyword evidence="5" id="KW-0238">DNA-binding</keyword>
<dbReference type="SUPFAM" id="SSF52172">
    <property type="entry name" value="CheY-like"/>
    <property type="match status" value="1"/>
</dbReference>
<dbReference type="PRINTS" id="PR00344">
    <property type="entry name" value="BCTRLSENSOR"/>
</dbReference>
<dbReference type="PROSITE" id="PS50109">
    <property type="entry name" value="HIS_KIN"/>
    <property type="match status" value="1"/>
</dbReference>
<dbReference type="SUPFAM" id="SSF55874">
    <property type="entry name" value="ATPase domain of HSP90 chaperone/DNA topoisomerase II/histidine kinase"/>
    <property type="match status" value="1"/>
</dbReference>
<dbReference type="SUPFAM" id="SSF47384">
    <property type="entry name" value="Homodimeric domain of signal transducing histidine kinase"/>
    <property type="match status" value="1"/>
</dbReference>
<evidence type="ECO:0000259" key="9">
    <source>
        <dbReference type="PROSITE" id="PS01124"/>
    </source>
</evidence>
<keyword evidence="8" id="KW-0812">Transmembrane</keyword>
<evidence type="ECO:0000256" key="2">
    <source>
        <dbReference type="ARBA" id="ARBA00012438"/>
    </source>
</evidence>
<dbReference type="FunFam" id="2.60.40.10:FF:000791">
    <property type="entry name" value="Two-component system sensor histidine kinase/response regulator"/>
    <property type="match status" value="1"/>
</dbReference>
<accession>A0A4U1CNA1</accession>
<dbReference type="Pfam" id="PF00512">
    <property type="entry name" value="HisKA"/>
    <property type="match status" value="1"/>
</dbReference>
<keyword evidence="8" id="KW-0472">Membrane</keyword>
<keyword evidence="3 7" id="KW-0597">Phosphoprotein</keyword>
<feature type="domain" description="Histidine kinase" evidence="10">
    <location>
        <begin position="857"/>
        <end position="1072"/>
    </location>
</feature>
<keyword evidence="6" id="KW-0804">Transcription</keyword>
<keyword evidence="4" id="KW-0805">Transcription regulation</keyword>
<comment type="caution">
    <text evidence="12">The sequence shown here is derived from an EMBL/GenBank/DDBJ whole genome shotgun (WGS) entry which is preliminary data.</text>
</comment>
<dbReference type="GO" id="GO:0003700">
    <property type="term" value="F:DNA-binding transcription factor activity"/>
    <property type="evidence" value="ECO:0007669"/>
    <property type="project" value="InterPro"/>
</dbReference>
<dbReference type="SMART" id="SM00387">
    <property type="entry name" value="HATPase_c"/>
    <property type="match status" value="1"/>
</dbReference>
<dbReference type="OrthoDB" id="9809670at2"/>
<dbReference type="Pfam" id="PF00072">
    <property type="entry name" value="Response_reg"/>
    <property type="match status" value="1"/>
</dbReference>
<proteinExistence type="predicted"/>
<dbReference type="Gene3D" id="1.10.10.60">
    <property type="entry name" value="Homeodomain-like"/>
    <property type="match status" value="1"/>
</dbReference>
<dbReference type="SMART" id="SM00388">
    <property type="entry name" value="HisKA"/>
    <property type="match status" value="1"/>
</dbReference>
<evidence type="ECO:0000313" key="13">
    <source>
        <dbReference type="Proteomes" id="UP000307244"/>
    </source>
</evidence>
<reference evidence="12 13" key="1">
    <citation type="submission" date="2019-04" db="EMBL/GenBank/DDBJ databases">
        <title>Pedobacter sp. RP-3-15 sp. nov., isolated from Arctic soil.</title>
        <authorList>
            <person name="Dahal R.H."/>
            <person name="Kim D.-U."/>
        </authorList>
    </citation>
    <scope>NUCLEOTIDE SEQUENCE [LARGE SCALE GENOMIC DNA]</scope>
    <source>
        <strain evidence="12 13">RP-3-15</strain>
    </source>
</reference>
<dbReference type="PANTHER" id="PTHR43547:SF2">
    <property type="entry name" value="HYBRID SIGNAL TRANSDUCTION HISTIDINE KINASE C"/>
    <property type="match status" value="1"/>
</dbReference>
<dbReference type="FunFam" id="1.10.287.130:FF:000045">
    <property type="entry name" value="Two-component system sensor histidine kinase/response regulator"/>
    <property type="match status" value="1"/>
</dbReference>
<dbReference type="GO" id="GO:0000155">
    <property type="term" value="F:phosphorelay sensor kinase activity"/>
    <property type="evidence" value="ECO:0007669"/>
    <property type="project" value="InterPro"/>
</dbReference>
<dbReference type="Gene3D" id="2.130.10.10">
    <property type="entry name" value="YVTN repeat-like/Quinoprotein amine dehydrogenase"/>
    <property type="match status" value="2"/>
</dbReference>
<dbReference type="Proteomes" id="UP000307244">
    <property type="component" value="Unassembled WGS sequence"/>
</dbReference>
<protein>
    <recommendedName>
        <fullName evidence="2">histidine kinase</fullName>
        <ecNumber evidence="2">2.7.13.3</ecNumber>
    </recommendedName>
</protein>
<dbReference type="InterPro" id="IPR005467">
    <property type="entry name" value="His_kinase_dom"/>
</dbReference>
<dbReference type="SUPFAM" id="SSF46689">
    <property type="entry name" value="Homeodomain-like"/>
    <property type="match status" value="1"/>
</dbReference>
<dbReference type="InterPro" id="IPR011110">
    <property type="entry name" value="Reg_prop"/>
</dbReference>
<dbReference type="InterPro" id="IPR036890">
    <property type="entry name" value="HATPase_C_sf"/>
</dbReference>
<feature type="domain" description="Response regulatory" evidence="11">
    <location>
        <begin position="1103"/>
        <end position="1218"/>
    </location>
</feature>
<dbReference type="InterPro" id="IPR011123">
    <property type="entry name" value="Y_Y_Y"/>
</dbReference>
<dbReference type="CDD" id="cd17574">
    <property type="entry name" value="REC_OmpR"/>
    <property type="match status" value="1"/>
</dbReference>
<feature type="transmembrane region" description="Helical" evidence="8">
    <location>
        <begin position="799"/>
        <end position="821"/>
    </location>
</feature>
<dbReference type="CDD" id="cd00082">
    <property type="entry name" value="HisKA"/>
    <property type="match status" value="1"/>
</dbReference>
<dbReference type="Gene3D" id="3.30.565.10">
    <property type="entry name" value="Histidine kinase-like ATPase, C-terminal domain"/>
    <property type="match status" value="1"/>
</dbReference>
<evidence type="ECO:0000259" key="11">
    <source>
        <dbReference type="PROSITE" id="PS50110"/>
    </source>
</evidence>
<dbReference type="GO" id="GO:0043565">
    <property type="term" value="F:sequence-specific DNA binding"/>
    <property type="evidence" value="ECO:0007669"/>
    <property type="project" value="InterPro"/>
</dbReference>
<dbReference type="Gene3D" id="1.10.287.130">
    <property type="match status" value="1"/>
</dbReference>
<dbReference type="PANTHER" id="PTHR43547">
    <property type="entry name" value="TWO-COMPONENT HISTIDINE KINASE"/>
    <property type="match status" value="1"/>
</dbReference>
<sequence length="1355" mass="153932">MHFVSNFWQQHNASATIVSCLTTKYKLKRLFLILLFLCNCANLLKAQPFHFRHYQVEQGLSYNSVFSILQDSKGFLWFGTKDGLNRFDGYNFKVFRNDPKDQKSIGNNVIRSICEDKSGSLWIGTSFGLYLYQNTTEVFKGIASTRKSAVWDLLDDREGSILFISNFTIYRYNKARNEVVPLSNNQNFEASSICFTADGTLWASTRTGEIQRYNKAKDYFEGFDLYNHSSEVISKWIDKIYPAGNSILIGTSHQGVKLFDIKSLSYRDVLTFNQDKTSIYAKNFLHYEGDIYWIATESGVFVYNISTGKYANLRKNFSDPYAISDNAIYALSKDKEGGVWVGTYFGGVNYYPKPFTSFDKFFAQGKGKEKSLSGNAVREITKDKFGNLWIGTEDAGLNKLAAGQNILSVFSPDGAKTNISHTNIHALMAVDDELWIGTYEQGLDVMNIRTGKVVRHYEKGAGLNSLNSNFIECIYRTRAGQILVGTAYGLYQYNTGSNDFTLIKDVPDYLFVMSINEDKDGNIWVGPIREGLYFYNPVTRKKGFYKYHPEKLNSLSNDFVNNVFIAKDNTIWVSTENGLNKLDKAKGTFTRYGTDEGFPSNVFYRIEEDEERNLWLSTSKGLVCFNPITEKMRVYTKANGLLNDQFNYNSSFKDDSGKMFFGSVNGMIAFNPSGFVKNAIVPEVQITGFQVFNEELRIDEGNSPLKRSITFTDQINLTYDQSTFSIDFAAPVYTDYETAEYAYKLEGVDKDYTYLKKNRKVFYTKLSPGIYTFLVKATNSSGQWNETPRKLTIRISPPFWLSIWAYIFYLVLCLSVLYFTVRYFNNKVKLRNQRKLEVLKNQKEKELYEAKIEFFTQITHEIRTPLTLIKGPIETVINKFNPGTEVLNYLHTMEKNADRLLDLTNQLLDFRKIESKEYQLHYIKSDVCALLHANFVRFEAATEGKKINYEIQLPENPVYASLDSEAVNKILSNLLSNAVKYAKSTINVKLEVCADPDETLQIIFRNDGYLIPYGMRERIFESFVRLDETSSEVGTGIGLALARSLAKLHSGKLSVHDEGGMNVFVLSLPIQQKQESRPFKGVDVGSSYEQISGKTNSLEEKPLIVLVDDNLDIIDYLSGELGSNYNILKAANGFEALGLIKTHAVQLVVSDVMMPLMDGFELCTAIKADIEISHIPVILLTAKTTSQSKITGLEIGADAYMEKPFSPNHLMAQIQSLLNNRAKLRAYFASSPLIHLKSIAHSKPDEILLDKLNSFIVKNLSNRDLDVDQLADIMNMSRATFYRKVKSISNLSPNELINITRLKRAAELLIKTDHKIQQVADMTGFSSQAQFGRSFTKQFGITPSAYVHEKKQTFE</sequence>
<dbReference type="InterPro" id="IPR009057">
    <property type="entry name" value="Homeodomain-like_sf"/>
</dbReference>
<dbReference type="InterPro" id="IPR018062">
    <property type="entry name" value="HTH_AraC-typ_CS"/>
</dbReference>